<feature type="region of interest" description="Disordered" evidence="1">
    <location>
        <begin position="150"/>
        <end position="173"/>
    </location>
</feature>
<keyword evidence="2" id="KW-1133">Transmembrane helix</keyword>
<keyword evidence="2" id="KW-0472">Membrane</keyword>
<evidence type="ECO:0000313" key="3">
    <source>
        <dbReference type="EMBL" id="VEV57824.1"/>
    </source>
</evidence>
<gene>
    <name evidence="3" type="ORF">PVVCY_1202230</name>
</gene>
<dbReference type="OrthoDB" id="371948at2759"/>
<dbReference type="EMBL" id="LR215068">
    <property type="protein sequence ID" value="VEV57824.1"/>
    <property type="molecule type" value="Genomic_DNA"/>
</dbReference>
<reference evidence="3 4" key="1">
    <citation type="submission" date="2019-01" db="EMBL/GenBank/DDBJ databases">
        <authorList>
            <person name="Ramaprasad A."/>
        </authorList>
    </citation>
    <scope>NUCLEOTIDE SEQUENCE [LARGE SCALE GENOMIC DNA]</scope>
</reference>
<evidence type="ECO:0000313" key="4">
    <source>
        <dbReference type="Proteomes" id="UP000290582"/>
    </source>
</evidence>
<dbReference type="KEGG" id="pvv:PVVCY_1202230"/>
<feature type="transmembrane region" description="Helical" evidence="2">
    <location>
        <begin position="298"/>
        <end position="323"/>
    </location>
</feature>
<dbReference type="GeneID" id="19959761"/>
<evidence type="ECO:0000256" key="2">
    <source>
        <dbReference type="SAM" id="Phobius"/>
    </source>
</evidence>
<accession>A0A449BWJ0</accession>
<protein>
    <submittedName>
        <fullName evidence="3">Uncharacterized protein</fullName>
    </submittedName>
</protein>
<name>A0A449BWJ0_PLAVN</name>
<sequence>MIEFDELFELLKEVEISCDNFNEENKEREKIILFLNDLNSYINDIAYSLKVKTNKTYKISEIDILKKIISKKERLENVIKNSNKERKHILFKKINNIDWEDKHDDTSLSSPFLLNENTTLEKNLNTSKPDIKINQDKEEKESEEILFSTKRDTPKKEISNDKQDNILPNNDTTNNSNNLNFKKHEEIELISDSLIKEWGSQIDEYDNLKYEFSYEYKKMEFQKKLDKRKNINTVEDDNIDDELCLLAQEMKENVLAYRQILTEDNKTLEISANKQVNNIDSILDVNKKTKKMGSNQSISFFLSLIIIVVSMLLFMFTFFVIILL</sequence>
<proteinExistence type="predicted"/>
<organism evidence="3 4">
    <name type="scientific">Plasmodium vinckei vinckei</name>
    <dbReference type="NCBI Taxonomy" id="54757"/>
    <lineage>
        <taxon>Eukaryota</taxon>
        <taxon>Sar</taxon>
        <taxon>Alveolata</taxon>
        <taxon>Apicomplexa</taxon>
        <taxon>Aconoidasida</taxon>
        <taxon>Haemosporida</taxon>
        <taxon>Plasmodiidae</taxon>
        <taxon>Plasmodium</taxon>
        <taxon>Plasmodium (Vinckeia)</taxon>
    </lineage>
</organism>
<dbReference type="AlphaFoldDB" id="A0A449BWJ0"/>
<dbReference type="VEuPathDB" id="PlasmoDB:PVVCY_1202230"/>
<dbReference type="RefSeq" id="XP_037490718.1">
    <property type="nucleotide sequence ID" value="XM_037634650.1"/>
</dbReference>
<dbReference type="Proteomes" id="UP000290582">
    <property type="component" value="Chromosome PVVCY_12"/>
</dbReference>
<feature type="compositionally biased region" description="Basic and acidic residues" evidence="1">
    <location>
        <begin position="150"/>
        <end position="164"/>
    </location>
</feature>
<keyword evidence="2" id="KW-0812">Transmembrane</keyword>
<evidence type="ECO:0000256" key="1">
    <source>
        <dbReference type="SAM" id="MobiDB-lite"/>
    </source>
</evidence>